<comment type="caution">
    <text evidence="2">The sequence shown here is derived from an EMBL/GenBank/DDBJ whole genome shotgun (WGS) entry which is preliminary data.</text>
</comment>
<keyword evidence="3" id="KW-1185">Reference proteome</keyword>
<feature type="region of interest" description="Disordered" evidence="1">
    <location>
        <begin position="1"/>
        <end position="29"/>
    </location>
</feature>
<organism evidence="2 3">
    <name type="scientific">Teichococcus vastitatis</name>
    <dbReference type="NCBI Taxonomy" id="2307076"/>
    <lineage>
        <taxon>Bacteria</taxon>
        <taxon>Pseudomonadati</taxon>
        <taxon>Pseudomonadota</taxon>
        <taxon>Alphaproteobacteria</taxon>
        <taxon>Acetobacterales</taxon>
        <taxon>Roseomonadaceae</taxon>
        <taxon>Roseomonas</taxon>
    </lineage>
</organism>
<name>A0ABS9W858_9PROT</name>
<accession>A0ABS9W858</accession>
<dbReference type="RefSeq" id="WP_241793420.1">
    <property type="nucleotide sequence ID" value="NZ_JALBUU010000030.1"/>
</dbReference>
<gene>
    <name evidence="2" type="ORF">MON41_17270</name>
</gene>
<proteinExistence type="predicted"/>
<dbReference type="Proteomes" id="UP001201985">
    <property type="component" value="Unassembled WGS sequence"/>
</dbReference>
<reference evidence="2 3" key="1">
    <citation type="submission" date="2022-03" db="EMBL/GenBank/DDBJ databases">
        <title>Complete genome analysis of Roseomonas KG 17.1 : a prolific producer of plant growth promoters.</title>
        <authorList>
            <person name="Saadouli I."/>
            <person name="Najjari A."/>
            <person name="Mosbah A."/>
            <person name="Ouzari H.I."/>
        </authorList>
    </citation>
    <scope>NUCLEOTIDE SEQUENCE [LARGE SCALE GENOMIC DNA]</scope>
    <source>
        <strain evidence="2 3">KG17-1</strain>
    </source>
</reference>
<evidence type="ECO:0000313" key="2">
    <source>
        <dbReference type="EMBL" id="MCI0755472.1"/>
    </source>
</evidence>
<evidence type="ECO:0000313" key="3">
    <source>
        <dbReference type="Proteomes" id="UP001201985"/>
    </source>
</evidence>
<dbReference type="EMBL" id="JALBUU010000030">
    <property type="protein sequence ID" value="MCI0755472.1"/>
    <property type="molecule type" value="Genomic_DNA"/>
</dbReference>
<protein>
    <submittedName>
        <fullName evidence="2">Uncharacterized protein</fullName>
    </submittedName>
</protein>
<feature type="compositionally biased region" description="Polar residues" evidence="1">
    <location>
        <begin position="1"/>
        <end position="12"/>
    </location>
</feature>
<sequence>MSNTSQSHTQIPEQIGIAGASRTRERPGQEFQQCLEQRLDCLRAILLQQGHPAPAAVAICQAAREAAQEVRQ</sequence>
<evidence type="ECO:0000256" key="1">
    <source>
        <dbReference type="SAM" id="MobiDB-lite"/>
    </source>
</evidence>